<dbReference type="Pfam" id="PF00171">
    <property type="entry name" value="Aldedh"/>
    <property type="match status" value="1"/>
</dbReference>
<dbReference type="InterPro" id="IPR016162">
    <property type="entry name" value="Ald_DH_N"/>
</dbReference>
<dbReference type="RefSeq" id="WP_158355578.1">
    <property type="nucleotide sequence ID" value="NZ_JAHQCX010000013.1"/>
</dbReference>
<evidence type="ECO:0000313" key="6">
    <source>
        <dbReference type="Proteomes" id="UP001314681"/>
    </source>
</evidence>
<accession>A0ABS6KB66</accession>
<evidence type="ECO:0000256" key="3">
    <source>
        <dbReference type="RuleBase" id="RU003345"/>
    </source>
</evidence>
<protein>
    <submittedName>
        <fullName evidence="5">Aldehyde dehydrogenase family protein</fullName>
    </submittedName>
</protein>
<comment type="similarity">
    <text evidence="3">Belongs to the aldehyde dehydrogenase family.</text>
</comment>
<dbReference type="InterPro" id="IPR029510">
    <property type="entry name" value="Ald_DH_CS_GLU"/>
</dbReference>
<gene>
    <name evidence="5" type="ORF">KTH90_17235</name>
</gene>
<keyword evidence="6" id="KW-1185">Reference proteome</keyword>
<dbReference type="EMBL" id="JAHQCX010000013">
    <property type="protein sequence ID" value="MBU9727756.1"/>
    <property type="molecule type" value="Genomic_DNA"/>
</dbReference>
<dbReference type="PROSITE" id="PS00687">
    <property type="entry name" value="ALDEHYDE_DEHYDR_GLU"/>
    <property type="match status" value="1"/>
</dbReference>
<feature type="domain" description="Aldehyde dehydrogenase" evidence="4">
    <location>
        <begin position="13"/>
        <end position="467"/>
    </location>
</feature>
<keyword evidence="1 3" id="KW-0560">Oxidoreductase</keyword>
<dbReference type="Gene3D" id="3.40.309.10">
    <property type="entry name" value="Aldehyde Dehydrogenase, Chain A, domain 2"/>
    <property type="match status" value="1"/>
</dbReference>
<dbReference type="SUPFAM" id="SSF53720">
    <property type="entry name" value="ALDH-like"/>
    <property type="match status" value="1"/>
</dbReference>
<feature type="active site" evidence="2">
    <location>
        <position position="244"/>
    </location>
</feature>
<evidence type="ECO:0000256" key="2">
    <source>
        <dbReference type="PROSITE-ProRule" id="PRU10007"/>
    </source>
</evidence>
<comment type="caution">
    <text evidence="5">The sequence shown here is derived from an EMBL/GenBank/DDBJ whole genome shotgun (WGS) entry which is preliminary data.</text>
</comment>
<reference evidence="5 6" key="1">
    <citation type="submission" date="2021-06" db="EMBL/GenBank/DDBJ databases">
        <title>Description of novel taxa of the family Lachnospiraceae.</title>
        <authorList>
            <person name="Chaplin A.V."/>
            <person name="Sokolova S.R."/>
            <person name="Pikina A.P."/>
            <person name="Korzhanova M."/>
            <person name="Belova V."/>
            <person name="Korostin D."/>
            <person name="Efimov B.A."/>
        </authorList>
    </citation>
    <scope>NUCLEOTIDE SEQUENCE [LARGE SCALE GENOMIC DNA]</scope>
    <source>
        <strain evidence="5 6">ASD4241</strain>
    </source>
</reference>
<dbReference type="InterPro" id="IPR015590">
    <property type="entry name" value="Aldehyde_DH_dom"/>
</dbReference>
<name>A0ABS6KB66_9FIRM</name>
<evidence type="ECO:0000259" key="4">
    <source>
        <dbReference type="Pfam" id="PF00171"/>
    </source>
</evidence>
<dbReference type="Proteomes" id="UP001314681">
    <property type="component" value="Unassembled WGS sequence"/>
</dbReference>
<dbReference type="PANTHER" id="PTHR11699">
    <property type="entry name" value="ALDEHYDE DEHYDROGENASE-RELATED"/>
    <property type="match status" value="1"/>
</dbReference>
<dbReference type="InterPro" id="IPR016163">
    <property type="entry name" value="Ald_DH_C"/>
</dbReference>
<dbReference type="InterPro" id="IPR016161">
    <property type="entry name" value="Ald_DH/histidinol_DH"/>
</dbReference>
<organism evidence="5 6">
    <name type="scientific">Diplocloster modestus</name>
    <dbReference type="NCBI Taxonomy" id="2850322"/>
    <lineage>
        <taxon>Bacteria</taxon>
        <taxon>Bacillati</taxon>
        <taxon>Bacillota</taxon>
        <taxon>Clostridia</taxon>
        <taxon>Lachnospirales</taxon>
        <taxon>Lachnospiraceae</taxon>
        <taxon>Diplocloster</taxon>
    </lineage>
</organism>
<dbReference type="Gene3D" id="3.40.605.10">
    <property type="entry name" value="Aldehyde Dehydrogenase, Chain A, domain 1"/>
    <property type="match status" value="1"/>
</dbReference>
<evidence type="ECO:0000313" key="5">
    <source>
        <dbReference type="EMBL" id="MBU9727756.1"/>
    </source>
</evidence>
<sequence length="473" mass="51327">MKMLINGKPVKASDGSEIEVINPATHEVTDTVPNATQADIEDALEIAQIGKKIWRNTSVEERVRILTKAARNIEEHKDELGSLLCRELGRPYNQCVDEALSAGANFRAFAEKMKHHMTEILPGKESDLVMVQREPLGVVICVTPFNFPLGLYAFKAAPALAAGNAVIVKPASVTPLASIRMTELLLEAGVPGEALQIVTGSGENVGKILASSPLINAVSLTGSTKVGIETASHAIRNLSRVFLELGGNDPLIILKDADLDLAVSETMMGRMYNAGQVCCASKRMLVHSKIADEYIERLCTAFRQMTLTNPFEENCDMGPLISENAACRVEEQIKHTLKQGAVCLSGGHRFQKSYFEPTILDRVTANMDVAKDMEIFGPVVPVIRFDTEEEAVAIANQTQYGLSAGVITKDYQKGLKLAMQMESGTAVVNGCGDYRTFQTPFGGHKQSGIGTEGLLMTLDEMMLTKCVVLKQIL</sequence>
<proteinExistence type="inferred from homology"/>
<evidence type="ECO:0000256" key="1">
    <source>
        <dbReference type="ARBA" id="ARBA00023002"/>
    </source>
</evidence>